<feature type="transmembrane region" description="Helical" evidence="6">
    <location>
        <begin position="280"/>
        <end position="301"/>
    </location>
</feature>
<protein>
    <submittedName>
        <fullName evidence="8">FtsX-like permease family protein</fullName>
    </submittedName>
</protein>
<dbReference type="Proteomes" id="UP001177934">
    <property type="component" value="Chromosome"/>
</dbReference>
<feature type="transmembrane region" description="Helical" evidence="6">
    <location>
        <begin position="669"/>
        <end position="692"/>
    </location>
</feature>
<evidence type="ECO:0000256" key="5">
    <source>
        <dbReference type="ARBA" id="ARBA00023136"/>
    </source>
</evidence>
<feature type="domain" description="ABC3 transporter permease C-terminal" evidence="7">
    <location>
        <begin position="671"/>
        <end position="784"/>
    </location>
</feature>
<keyword evidence="2" id="KW-1003">Cell membrane</keyword>
<dbReference type="GO" id="GO:0005886">
    <property type="term" value="C:plasma membrane"/>
    <property type="evidence" value="ECO:0007669"/>
    <property type="project" value="UniProtKB-SubCell"/>
</dbReference>
<comment type="subcellular location">
    <subcellularLocation>
        <location evidence="1">Cell membrane</location>
        <topology evidence="1">Multi-pass membrane protein</topology>
    </subcellularLocation>
</comment>
<evidence type="ECO:0000256" key="2">
    <source>
        <dbReference type="ARBA" id="ARBA00022475"/>
    </source>
</evidence>
<evidence type="ECO:0000256" key="3">
    <source>
        <dbReference type="ARBA" id="ARBA00022692"/>
    </source>
</evidence>
<dbReference type="PANTHER" id="PTHR30572">
    <property type="entry name" value="MEMBRANE COMPONENT OF TRANSPORTER-RELATED"/>
    <property type="match status" value="1"/>
</dbReference>
<proteinExistence type="predicted"/>
<feature type="transmembrane region" description="Helical" evidence="6">
    <location>
        <begin position="371"/>
        <end position="397"/>
    </location>
</feature>
<accession>A0AA95HIV6</accession>
<dbReference type="Pfam" id="PF02687">
    <property type="entry name" value="FtsX"/>
    <property type="match status" value="2"/>
</dbReference>
<dbReference type="InterPro" id="IPR003838">
    <property type="entry name" value="ABC3_permease_C"/>
</dbReference>
<feature type="domain" description="ABC3 transporter permease C-terminal" evidence="7">
    <location>
        <begin position="287"/>
        <end position="400"/>
    </location>
</feature>
<feature type="transmembrane region" description="Helical" evidence="6">
    <location>
        <begin position="332"/>
        <end position="351"/>
    </location>
</feature>
<dbReference type="PANTHER" id="PTHR30572:SF18">
    <property type="entry name" value="ABC-TYPE MACROLIDE FAMILY EXPORT SYSTEM PERMEASE COMPONENT 2"/>
    <property type="match status" value="1"/>
</dbReference>
<evidence type="ECO:0000313" key="9">
    <source>
        <dbReference type="Proteomes" id="UP001177934"/>
    </source>
</evidence>
<keyword evidence="4 6" id="KW-1133">Transmembrane helix</keyword>
<evidence type="ECO:0000259" key="7">
    <source>
        <dbReference type="Pfam" id="PF02687"/>
    </source>
</evidence>
<sequence>MITKGYYNNEHLLKHQTYCPQLVAEQTFFLISLFSLTAGLGCTNLLMTFFIHEYNVEKYNTDRNLIYLLRQDSPMEEGIKVAYSTSDAATQIKEKYAEITDILHVNGMSGNLCKYNGTDIKQFLFISADSTLNQFFPYTTLEGSLEEVLTTPDKVAVNKRFAHRLFGNHSGIGEILEIINEEGQSKSYKVAAILEDRPQSFLHFDLLTGLSDKSWGGPVLLKLQPGASPLALQEKIKKDKIPTLVPDSQYYIDPIKELYFNTGKDSKQQQLAFFQHCDVLLLYISLISALLVLIIACFNYTNLTLSRIMQQLKMIHIEKLMGAKSKEIRSQLFLDAALTVLFAFLLSLLLINDMLPWFNDLLSTHLFFSFFFSWQVLPLLLSFIFFMAVIPGLYISHKLSQQTLSKYRQTYTGRKKQQFIWLLVTIQFIFSIGLVYATTLTQKQMNLIKSRAYHYENTIEIGNGTLPLFPLYQELKQMDGIESISLSMSSVLYCWLRELPIRQTDGSIQHNFIAHIPTDTAFFQTMHIRQIAGVSPSQACREYTHPAFINENLARLLNIDVSHIGHKLNEFDGFSDSLSIIAGIFKNFPFNSLEEEIGGQQISIGTEQDLIQKGTFIQMKLIPEYYKETLVSIEKLWKEMNGDRGFKYVDMHKEFMLRNNKVIILSRILISYSFIALALTCFGLFGISWYAVRHRTREIAIRKVHGASNWEIVWLLNRSFLWQILVAYIIAIPITWLLMQHWLEQFAYRISATQWNFLTPILIVLVITTITITIHSYLSARTNPVNSLKTE</sequence>
<dbReference type="GO" id="GO:0022857">
    <property type="term" value="F:transmembrane transporter activity"/>
    <property type="evidence" value="ECO:0007669"/>
    <property type="project" value="TreeGrafter"/>
</dbReference>
<dbReference type="AlphaFoldDB" id="A0AA95HIV6"/>
<feature type="transmembrane region" description="Helical" evidence="6">
    <location>
        <begin position="712"/>
        <end position="737"/>
    </location>
</feature>
<name>A0AA95HIV6_9BACT</name>
<evidence type="ECO:0000256" key="4">
    <source>
        <dbReference type="ARBA" id="ARBA00022989"/>
    </source>
</evidence>
<keyword evidence="3 6" id="KW-0812">Transmembrane</keyword>
<feature type="transmembrane region" description="Helical" evidence="6">
    <location>
        <begin position="418"/>
        <end position="437"/>
    </location>
</feature>
<evidence type="ECO:0000256" key="6">
    <source>
        <dbReference type="SAM" id="Phobius"/>
    </source>
</evidence>
<evidence type="ECO:0000256" key="1">
    <source>
        <dbReference type="ARBA" id="ARBA00004651"/>
    </source>
</evidence>
<gene>
    <name evidence="8" type="ORF">QNN11_13355</name>
</gene>
<organism evidence="8 9">
    <name type="scientific">Phocaeicola dorei</name>
    <dbReference type="NCBI Taxonomy" id="357276"/>
    <lineage>
        <taxon>Bacteria</taxon>
        <taxon>Pseudomonadati</taxon>
        <taxon>Bacteroidota</taxon>
        <taxon>Bacteroidia</taxon>
        <taxon>Bacteroidales</taxon>
        <taxon>Bacteroidaceae</taxon>
        <taxon>Phocaeicola</taxon>
    </lineage>
</organism>
<dbReference type="EMBL" id="CP126056">
    <property type="protein sequence ID" value="WHX08508.1"/>
    <property type="molecule type" value="Genomic_DNA"/>
</dbReference>
<feature type="transmembrane region" description="Helical" evidence="6">
    <location>
        <begin position="757"/>
        <end position="778"/>
    </location>
</feature>
<dbReference type="InterPro" id="IPR050250">
    <property type="entry name" value="Macrolide_Exporter_MacB"/>
</dbReference>
<keyword evidence="5 6" id="KW-0472">Membrane</keyword>
<evidence type="ECO:0000313" key="8">
    <source>
        <dbReference type="EMBL" id="WHX08508.1"/>
    </source>
</evidence>
<reference evidence="8" key="1">
    <citation type="journal article" date="2023" name="Nat. Commun.">
        <title>Identification of a novel Human Milk Oligosaccharides utilization cluster in the infant gut commensal Bacteroides dorei.</title>
        <authorList>
            <person name="Kijner S."/>
            <person name="Ennis D."/>
            <person name="Shmorak S."/>
            <person name="Florentin A."/>
            <person name="Yassour M."/>
        </authorList>
    </citation>
    <scope>NUCLEOTIDE SEQUENCE</scope>
    <source>
        <strain evidence="8">2</strain>
    </source>
</reference>